<dbReference type="OrthoDB" id="5504491at2"/>
<dbReference type="KEGG" id="pnd:Pla175_29150"/>
<proteinExistence type="inferred from homology"/>
<dbReference type="NCBIfam" id="TIGR01509">
    <property type="entry name" value="HAD-SF-IA-v3"/>
    <property type="match status" value="1"/>
</dbReference>
<dbReference type="NCBIfam" id="TIGR01422">
    <property type="entry name" value="phosphonatase"/>
    <property type="match status" value="1"/>
</dbReference>
<dbReference type="SFLD" id="SFLDG01135">
    <property type="entry name" value="C1.5.6:_HAD__Beta-PGM__Phospha"/>
    <property type="match status" value="1"/>
</dbReference>
<dbReference type="InterPro" id="IPR036412">
    <property type="entry name" value="HAD-like_sf"/>
</dbReference>
<keyword evidence="2" id="KW-0378">Hydrolase</keyword>
<keyword evidence="3" id="KW-1185">Reference proteome</keyword>
<dbReference type="EMBL" id="CP036291">
    <property type="protein sequence ID" value="QDU89523.1"/>
    <property type="molecule type" value="Genomic_DNA"/>
</dbReference>
<accession>A0A518DDI9</accession>
<gene>
    <name evidence="2" type="primary">phnX</name>
    <name evidence="2" type="ORF">Pla175_29150</name>
</gene>
<dbReference type="GO" id="GO:0006281">
    <property type="term" value="P:DNA repair"/>
    <property type="evidence" value="ECO:0007669"/>
    <property type="project" value="TreeGrafter"/>
</dbReference>
<dbReference type="InterPro" id="IPR023198">
    <property type="entry name" value="PGP-like_dom2"/>
</dbReference>
<dbReference type="GO" id="GO:0050194">
    <property type="term" value="F:phosphonoacetaldehyde hydrolase activity"/>
    <property type="evidence" value="ECO:0007669"/>
    <property type="project" value="UniProtKB-EC"/>
</dbReference>
<dbReference type="Gene3D" id="3.40.50.1000">
    <property type="entry name" value="HAD superfamily/HAD-like"/>
    <property type="match status" value="1"/>
</dbReference>
<evidence type="ECO:0000313" key="2">
    <source>
        <dbReference type="EMBL" id="QDU89523.1"/>
    </source>
</evidence>
<dbReference type="InterPro" id="IPR023214">
    <property type="entry name" value="HAD_sf"/>
</dbReference>
<name>A0A518DDI9_9BACT</name>
<dbReference type="SUPFAM" id="SSF56784">
    <property type="entry name" value="HAD-like"/>
    <property type="match status" value="1"/>
</dbReference>
<keyword evidence="1" id="KW-0704">Schiff base</keyword>
<dbReference type="PANTHER" id="PTHR43434:SF19">
    <property type="entry name" value="PHOSPHONOACETALDEHYDE HYDROLASE"/>
    <property type="match status" value="1"/>
</dbReference>
<dbReference type="GO" id="GO:0019700">
    <property type="term" value="P:organic phosphonate catabolic process"/>
    <property type="evidence" value="ECO:0007669"/>
    <property type="project" value="InterPro"/>
</dbReference>
<evidence type="ECO:0000313" key="3">
    <source>
        <dbReference type="Proteomes" id="UP000317429"/>
    </source>
</evidence>
<dbReference type="HAMAP" id="MF_01375">
    <property type="entry name" value="PhnX"/>
    <property type="match status" value="1"/>
</dbReference>
<protein>
    <submittedName>
        <fullName evidence="2">Phosphonoacetaldehyde hydrolase</fullName>
        <ecNumber evidence="2">3.11.1.1</ecNumber>
    </submittedName>
</protein>
<dbReference type="InterPro" id="IPR050155">
    <property type="entry name" value="HAD-like_hydrolase_sf"/>
</dbReference>
<dbReference type="AlphaFoldDB" id="A0A518DDI9"/>
<sequence length="289" mass="30826">MIIVPQPSLADAPRRVEAVVLDWAGTTVDFGSRAPILAILEALEQAGVPVTEQEARRPMGRAKRDHLQALVGQPAVAQRWRRAHGRDANEADIDRLYERFLVRQPESIVGCSGLIPGCREAVDACRAQGIKIGSSTGYTRGLLAPVAERARFEGYAPDVMLTADDVGPGRPAPWLCMENAKRLGVYPMQAVVKVDDTPAGVAAGRNAGAWSVGVVASGNEVGLSREAYQRLGDPQREPLLEAARRRLAKAGAQLLIDTIAELPEAIAWVNDRLANPGRPIGPEAAAAAS</sequence>
<dbReference type="RefSeq" id="WP_145286244.1">
    <property type="nucleotide sequence ID" value="NZ_CP036291.1"/>
</dbReference>
<dbReference type="EC" id="3.11.1.1" evidence="2"/>
<dbReference type="SFLD" id="SFLDG01129">
    <property type="entry name" value="C1.5:_HAD__Beta-PGM__Phosphata"/>
    <property type="match status" value="1"/>
</dbReference>
<organism evidence="2 3">
    <name type="scientific">Pirellulimonas nuda</name>
    <dbReference type="NCBI Taxonomy" id="2528009"/>
    <lineage>
        <taxon>Bacteria</taxon>
        <taxon>Pseudomonadati</taxon>
        <taxon>Planctomycetota</taxon>
        <taxon>Planctomycetia</taxon>
        <taxon>Pirellulales</taxon>
        <taxon>Lacipirellulaceae</taxon>
        <taxon>Pirellulimonas</taxon>
    </lineage>
</organism>
<dbReference type="PANTHER" id="PTHR43434">
    <property type="entry name" value="PHOSPHOGLYCOLATE PHOSPHATASE"/>
    <property type="match status" value="1"/>
</dbReference>
<dbReference type="Gene3D" id="1.10.150.240">
    <property type="entry name" value="Putative phosphatase, domain 2"/>
    <property type="match status" value="1"/>
</dbReference>
<dbReference type="Proteomes" id="UP000317429">
    <property type="component" value="Chromosome"/>
</dbReference>
<dbReference type="GO" id="GO:0008967">
    <property type="term" value="F:phosphoglycolate phosphatase activity"/>
    <property type="evidence" value="ECO:0007669"/>
    <property type="project" value="TreeGrafter"/>
</dbReference>
<dbReference type="InterPro" id="IPR006323">
    <property type="entry name" value="Phosphonoacetald_hydro"/>
</dbReference>
<dbReference type="SFLD" id="SFLDS00003">
    <property type="entry name" value="Haloacid_Dehalogenase"/>
    <property type="match status" value="1"/>
</dbReference>
<dbReference type="InterPro" id="IPR006439">
    <property type="entry name" value="HAD-SF_hydro_IA"/>
</dbReference>
<reference evidence="2 3" key="1">
    <citation type="submission" date="2019-02" db="EMBL/GenBank/DDBJ databases">
        <title>Deep-cultivation of Planctomycetes and their phenomic and genomic characterization uncovers novel biology.</title>
        <authorList>
            <person name="Wiegand S."/>
            <person name="Jogler M."/>
            <person name="Boedeker C."/>
            <person name="Pinto D."/>
            <person name="Vollmers J."/>
            <person name="Rivas-Marin E."/>
            <person name="Kohn T."/>
            <person name="Peeters S.H."/>
            <person name="Heuer A."/>
            <person name="Rast P."/>
            <person name="Oberbeckmann S."/>
            <person name="Bunk B."/>
            <person name="Jeske O."/>
            <person name="Meyerdierks A."/>
            <person name="Storesund J.E."/>
            <person name="Kallscheuer N."/>
            <person name="Luecker S."/>
            <person name="Lage O.M."/>
            <person name="Pohl T."/>
            <person name="Merkel B.J."/>
            <person name="Hornburger P."/>
            <person name="Mueller R.-W."/>
            <person name="Bruemmer F."/>
            <person name="Labrenz M."/>
            <person name="Spormann A.M."/>
            <person name="Op den Camp H."/>
            <person name="Overmann J."/>
            <person name="Amann R."/>
            <person name="Jetten M.S.M."/>
            <person name="Mascher T."/>
            <person name="Medema M.H."/>
            <person name="Devos D.P."/>
            <person name="Kaster A.-K."/>
            <person name="Ovreas L."/>
            <person name="Rohde M."/>
            <person name="Galperin M.Y."/>
            <person name="Jogler C."/>
        </authorList>
    </citation>
    <scope>NUCLEOTIDE SEQUENCE [LARGE SCALE GENOMIC DNA]</scope>
    <source>
        <strain evidence="2 3">Pla175</strain>
    </source>
</reference>
<dbReference type="Pfam" id="PF00702">
    <property type="entry name" value="Hydrolase"/>
    <property type="match status" value="1"/>
</dbReference>
<evidence type="ECO:0000256" key="1">
    <source>
        <dbReference type="ARBA" id="ARBA00023270"/>
    </source>
</evidence>
<dbReference type="GO" id="GO:0005829">
    <property type="term" value="C:cytosol"/>
    <property type="evidence" value="ECO:0007669"/>
    <property type="project" value="TreeGrafter"/>
</dbReference>